<sequence>MENFLVDDFQFWQWINREPKLMNMFSELERSFKKFESLLTLLGYNYTSLEVFPFDQRRVTIVFGEYEGQKSSEKEELNKKEERMKQFFSINFDNIMPEPQDQPEQLSYEVYAMWWANHKIPEKNDFVNIEGVVQNGVYDYMKCNKLKGKSQEEHLKTLIEFYNNLIKIVNTKKNFDFPMIPQQI</sequence>
<proteinExistence type="predicted"/>
<evidence type="ECO:0000313" key="1">
    <source>
        <dbReference type="EMBL" id="AWR96107.1"/>
    </source>
</evidence>
<dbReference type="OrthoDB" id="38161at2157"/>
<dbReference type="KEGG" id="asul:DFR86_00105"/>
<protein>
    <submittedName>
        <fullName evidence="1">Uncharacterized protein</fullName>
    </submittedName>
</protein>
<dbReference type="RefSeq" id="WP_110378997.1">
    <property type="nucleotide sequence ID" value="NZ_CP029288.2"/>
</dbReference>
<accession>A0A2U9IJ94</accession>
<gene>
    <name evidence="1" type="ORF">DFR86_00105</name>
</gene>
<dbReference type="Proteomes" id="UP000248410">
    <property type="component" value="Chromosome"/>
</dbReference>
<dbReference type="GeneID" id="36836324"/>
<organism evidence="1 2">
    <name type="scientific">Acidianus sulfidivorans JP7</name>
    <dbReference type="NCBI Taxonomy" id="619593"/>
    <lineage>
        <taxon>Archaea</taxon>
        <taxon>Thermoproteota</taxon>
        <taxon>Thermoprotei</taxon>
        <taxon>Sulfolobales</taxon>
        <taxon>Sulfolobaceae</taxon>
        <taxon>Acidianus</taxon>
    </lineage>
</organism>
<dbReference type="EMBL" id="CP029288">
    <property type="protein sequence ID" value="AWR96107.1"/>
    <property type="molecule type" value="Genomic_DNA"/>
</dbReference>
<name>A0A2U9IJ94_9CREN</name>
<keyword evidence="2" id="KW-1185">Reference proteome</keyword>
<evidence type="ECO:0000313" key="2">
    <source>
        <dbReference type="Proteomes" id="UP000248410"/>
    </source>
</evidence>
<dbReference type="AlphaFoldDB" id="A0A2U9IJ94"/>
<reference evidence="1 2" key="1">
    <citation type="submission" date="2018-05" db="EMBL/GenBank/DDBJ databases">
        <title>Complete Genome Sequences of Extremely Thermoacidophilic, Metal-Mobilizing Type-Strain Members of the Archaeal Family Sulfolobaceae: Acidianus brierleyi DSM-1651T, Acidianus sulfidivorans DSM-18786T, Metallosphaera hakonensis DSM-7519T, and Metallosphaera prunae DSM-10039T.</title>
        <authorList>
            <person name="Counts J.A."/>
            <person name="Kelly R.M."/>
        </authorList>
    </citation>
    <scope>NUCLEOTIDE SEQUENCE [LARGE SCALE GENOMIC DNA]</scope>
    <source>
        <strain evidence="1 2">JP7</strain>
    </source>
</reference>